<evidence type="ECO:0000313" key="1">
    <source>
        <dbReference type="EMBL" id="PWL03313.1"/>
    </source>
</evidence>
<sequence length="47" mass="5536">MVKEDVKKIIENIPRLIKNKRLLQAYLKEKGSLEGFDDKRARLVKPL</sequence>
<protein>
    <submittedName>
        <fullName evidence="1">Uncharacterized protein</fullName>
    </submittedName>
</protein>
<evidence type="ECO:0000313" key="2">
    <source>
        <dbReference type="Proteomes" id="UP000245523"/>
    </source>
</evidence>
<name>A0ABX5LQU7_9BACT</name>
<proteinExistence type="predicted"/>
<dbReference type="EMBL" id="QGHD01000007">
    <property type="protein sequence ID" value="PWL03313.1"/>
    <property type="molecule type" value="Genomic_DNA"/>
</dbReference>
<keyword evidence="2" id="KW-1185">Reference proteome</keyword>
<comment type="caution">
    <text evidence="1">The sequence shown here is derived from an EMBL/GenBank/DDBJ whole genome shotgun (WGS) entry which is preliminary data.</text>
</comment>
<dbReference type="RefSeq" id="WP_158256510.1">
    <property type="nucleotide sequence ID" value="NZ_JAXEIU010000022.1"/>
</dbReference>
<gene>
    <name evidence="1" type="ORF">B0H50_10772</name>
</gene>
<reference evidence="1 2" key="1">
    <citation type="submission" date="2018-05" db="EMBL/GenBank/DDBJ databases">
        <title>Animal gut microbial communities from fecal samples from Wisconsin, USA.</title>
        <authorList>
            <person name="Neumann A."/>
        </authorList>
    </citation>
    <scope>NUCLEOTIDE SEQUENCE [LARGE SCALE GENOMIC DNA]</scope>
    <source>
        <strain evidence="1 2">UWS4</strain>
    </source>
</reference>
<dbReference type="Proteomes" id="UP000245523">
    <property type="component" value="Unassembled WGS sequence"/>
</dbReference>
<organism evidence="1 2">
    <name type="scientific">Hallerella porci</name>
    <dbReference type="NCBI Taxonomy" id="1945871"/>
    <lineage>
        <taxon>Bacteria</taxon>
        <taxon>Pseudomonadati</taxon>
        <taxon>Fibrobacterota</taxon>
        <taxon>Fibrobacteria</taxon>
        <taxon>Fibrobacterales</taxon>
        <taxon>Fibrobacteraceae</taxon>
        <taxon>Hallerella</taxon>
    </lineage>
</organism>
<accession>A0ABX5LQU7</accession>